<feature type="domain" description="G-protein coupled receptors family 1 profile" evidence="7">
    <location>
        <begin position="41"/>
        <end position="276"/>
    </location>
</feature>
<evidence type="ECO:0000256" key="5">
    <source>
        <dbReference type="SAM" id="MobiDB-lite"/>
    </source>
</evidence>
<evidence type="ECO:0000256" key="3">
    <source>
        <dbReference type="ARBA" id="ARBA00022989"/>
    </source>
</evidence>
<dbReference type="PROSITE" id="PS50262">
    <property type="entry name" value="G_PROTEIN_RECEP_F1_2"/>
    <property type="match status" value="1"/>
</dbReference>
<feature type="region of interest" description="Disordered" evidence="5">
    <location>
        <begin position="305"/>
        <end position="325"/>
    </location>
</feature>
<feature type="transmembrane region" description="Helical" evidence="6">
    <location>
        <begin position="261"/>
        <end position="279"/>
    </location>
</feature>
<dbReference type="OrthoDB" id="5781782at2759"/>
<comment type="caution">
    <text evidence="8">The sequence shown here is derived from an EMBL/GenBank/DDBJ whole genome shotgun (WGS) entry which is preliminary data.</text>
</comment>
<keyword evidence="9" id="KW-1185">Reference proteome</keyword>
<organism evidence="8 9">
    <name type="scientific">Caenorhabditis auriculariae</name>
    <dbReference type="NCBI Taxonomy" id="2777116"/>
    <lineage>
        <taxon>Eukaryota</taxon>
        <taxon>Metazoa</taxon>
        <taxon>Ecdysozoa</taxon>
        <taxon>Nematoda</taxon>
        <taxon>Chromadorea</taxon>
        <taxon>Rhabditida</taxon>
        <taxon>Rhabditina</taxon>
        <taxon>Rhabditomorpha</taxon>
        <taxon>Rhabditoidea</taxon>
        <taxon>Rhabditidae</taxon>
        <taxon>Peloderinae</taxon>
        <taxon>Caenorhabditis</taxon>
    </lineage>
</organism>
<proteinExistence type="predicted"/>
<evidence type="ECO:0000259" key="7">
    <source>
        <dbReference type="PROSITE" id="PS50262"/>
    </source>
</evidence>
<dbReference type="Pfam" id="PF00001">
    <property type="entry name" value="7tm_1"/>
    <property type="match status" value="1"/>
</dbReference>
<evidence type="ECO:0000256" key="6">
    <source>
        <dbReference type="SAM" id="Phobius"/>
    </source>
</evidence>
<evidence type="ECO:0000256" key="2">
    <source>
        <dbReference type="ARBA" id="ARBA00022692"/>
    </source>
</evidence>
<dbReference type="InterPro" id="IPR039952">
    <property type="entry name" value="Aex-2"/>
</dbReference>
<dbReference type="GO" id="GO:0008188">
    <property type="term" value="F:neuropeptide receptor activity"/>
    <property type="evidence" value="ECO:0007669"/>
    <property type="project" value="InterPro"/>
</dbReference>
<keyword evidence="2 6" id="KW-0812">Transmembrane</keyword>
<evidence type="ECO:0000313" key="8">
    <source>
        <dbReference type="EMBL" id="CAD6193353.1"/>
    </source>
</evidence>
<dbReference type="Gene3D" id="1.20.1070.10">
    <property type="entry name" value="Rhodopsin 7-helix transmembrane proteins"/>
    <property type="match status" value="1"/>
</dbReference>
<gene>
    <name evidence="8" type="ORF">CAUJ_LOCUS9272</name>
</gene>
<accession>A0A8S1HAR7</accession>
<dbReference type="AlphaFoldDB" id="A0A8S1HAR7"/>
<evidence type="ECO:0000256" key="4">
    <source>
        <dbReference type="ARBA" id="ARBA00023136"/>
    </source>
</evidence>
<dbReference type="GO" id="GO:0016020">
    <property type="term" value="C:membrane"/>
    <property type="evidence" value="ECO:0007669"/>
    <property type="project" value="UniProtKB-SubCell"/>
</dbReference>
<feature type="transmembrane region" description="Helical" evidence="6">
    <location>
        <begin position="96"/>
        <end position="116"/>
    </location>
</feature>
<name>A0A8S1HAR7_9PELO</name>
<dbReference type="InterPro" id="IPR017452">
    <property type="entry name" value="GPCR_Rhodpsn_7TM"/>
</dbReference>
<keyword evidence="3 6" id="KW-1133">Transmembrane helix</keyword>
<dbReference type="PRINTS" id="PR00237">
    <property type="entry name" value="GPCRRHODOPSN"/>
</dbReference>
<feature type="transmembrane region" description="Helical" evidence="6">
    <location>
        <begin position="218"/>
        <end position="241"/>
    </location>
</feature>
<dbReference type="EMBL" id="CAJGYM010000034">
    <property type="protein sequence ID" value="CAD6193353.1"/>
    <property type="molecule type" value="Genomic_DNA"/>
</dbReference>
<feature type="transmembrane region" description="Helical" evidence="6">
    <location>
        <begin position="137"/>
        <end position="161"/>
    </location>
</feature>
<feature type="transmembrane region" description="Helical" evidence="6">
    <location>
        <begin position="173"/>
        <end position="198"/>
    </location>
</feature>
<dbReference type="PANTHER" id="PTHR21643:SF2">
    <property type="entry name" value="G-PROTEIN COUPLED RECEPTOR AEX-2"/>
    <property type="match status" value="1"/>
</dbReference>
<feature type="transmembrane region" description="Helical" evidence="6">
    <location>
        <begin position="29"/>
        <end position="50"/>
    </location>
</feature>
<keyword evidence="4 6" id="KW-0472">Membrane</keyword>
<dbReference type="InterPro" id="IPR000276">
    <property type="entry name" value="GPCR_Rhodpsn"/>
</dbReference>
<sequence length="325" mass="37722">MNATVDAAWENATAAPQPFIEEFTVGETIFYLSCGIIGTIFNSLVLYIALRYINTEDKPRQIIVINMTTADLLMCVVYMISRPWFSLLPNYVCHPYYLTIWTCQLCSCLNLVWLNVDKLIYIQFPLHYYSIVSRKRLLLVSVGTWAGLLVITTVLVSFVTANQGCIRISLNPYIYTIIPIFYVVMIVTSFSLSALIYFIAHNLTHMEVRQRSKLFRRLFFLFSSTLWTFFTCLPYRVLYLFSMFCGAMCATSMYRVSTDMFFRILVVGMVINPLITIWTQRIYRLRLLRAFNSWKENSSSEVLMVSSNRRPSERPPDNQLLPPQA</sequence>
<dbReference type="CDD" id="cd00637">
    <property type="entry name" value="7tm_classA_rhodopsin-like"/>
    <property type="match status" value="1"/>
</dbReference>
<dbReference type="SUPFAM" id="SSF81321">
    <property type="entry name" value="Family A G protein-coupled receptor-like"/>
    <property type="match status" value="1"/>
</dbReference>
<evidence type="ECO:0000256" key="1">
    <source>
        <dbReference type="ARBA" id="ARBA00004370"/>
    </source>
</evidence>
<dbReference type="PANTHER" id="PTHR21643">
    <property type="entry name" value="G-PROTEIN COUPLED RECEPTORS FAMILY 1 PROFILE DOMAIN-CONTAINING PROTEIN-RELATED"/>
    <property type="match status" value="1"/>
</dbReference>
<comment type="subcellular location">
    <subcellularLocation>
        <location evidence="1">Membrane</location>
    </subcellularLocation>
</comment>
<dbReference type="Proteomes" id="UP000835052">
    <property type="component" value="Unassembled WGS sequence"/>
</dbReference>
<evidence type="ECO:0000313" key="9">
    <source>
        <dbReference type="Proteomes" id="UP000835052"/>
    </source>
</evidence>
<reference evidence="8" key="1">
    <citation type="submission" date="2020-10" db="EMBL/GenBank/DDBJ databases">
        <authorList>
            <person name="Kikuchi T."/>
        </authorList>
    </citation>
    <scope>NUCLEOTIDE SEQUENCE</scope>
    <source>
        <strain evidence="8">NKZ352</strain>
    </source>
</reference>
<feature type="transmembrane region" description="Helical" evidence="6">
    <location>
        <begin position="62"/>
        <end position="81"/>
    </location>
</feature>
<protein>
    <recommendedName>
        <fullName evidence="7">G-protein coupled receptors family 1 profile domain-containing protein</fullName>
    </recommendedName>
</protein>